<organism evidence="2 3">
    <name type="scientific">Streptomyces coerulescens</name>
    <dbReference type="NCBI Taxonomy" id="29304"/>
    <lineage>
        <taxon>Bacteria</taxon>
        <taxon>Bacillati</taxon>
        <taxon>Actinomycetota</taxon>
        <taxon>Actinomycetes</taxon>
        <taxon>Kitasatosporales</taxon>
        <taxon>Streptomycetaceae</taxon>
        <taxon>Streptomyces</taxon>
    </lineage>
</organism>
<protein>
    <recommendedName>
        <fullName evidence="4">Carboxypeptidase regulatory-like domain-containing protein</fullName>
    </recommendedName>
</protein>
<sequence>MSRPATGSQGPFLAAAPLSRTHRLALGLEVIDALRDEPADVRVAVENQPPPHRVPALTSLASTVLYDPGIQLPHLPRGRRAGRFRLLFDERTAPPVHLRVYDTARRYVPRRLEVPFAPLATVLAEERSGARPASRARRIALFAGAAYGPQGNATGLRGRVEDADGVPVRWARVTARHPRQGDVLGRAHGDDRGEFLLVLGAPPELATPRDFTVQVLLDFAATTRPGGSAGTDTDPLAGLPLERLPPTGSPDSVSDGTGLPPTYSVRVTVAASLRLGRLVSPDAPFTLPEPE</sequence>
<dbReference type="EMBL" id="JBHSKM010000044">
    <property type="protein sequence ID" value="MFC5219670.1"/>
    <property type="molecule type" value="Genomic_DNA"/>
</dbReference>
<keyword evidence="3" id="KW-1185">Reference proteome</keyword>
<feature type="region of interest" description="Disordered" evidence="1">
    <location>
        <begin position="223"/>
        <end position="261"/>
    </location>
</feature>
<evidence type="ECO:0000256" key="1">
    <source>
        <dbReference type="SAM" id="MobiDB-lite"/>
    </source>
</evidence>
<evidence type="ECO:0000313" key="3">
    <source>
        <dbReference type="Proteomes" id="UP001596263"/>
    </source>
</evidence>
<accession>A0ABW0CYV9</accession>
<dbReference type="Proteomes" id="UP001596263">
    <property type="component" value="Unassembled WGS sequence"/>
</dbReference>
<dbReference type="RefSeq" id="WP_380863635.1">
    <property type="nucleotide sequence ID" value="NZ_JBHSKM010000044.1"/>
</dbReference>
<reference evidence="3" key="1">
    <citation type="journal article" date="2019" name="Int. J. Syst. Evol. Microbiol.">
        <title>The Global Catalogue of Microorganisms (GCM) 10K type strain sequencing project: providing services to taxonomists for standard genome sequencing and annotation.</title>
        <authorList>
            <consortium name="The Broad Institute Genomics Platform"/>
            <consortium name="The Broad Institute Genome Sequencing Center for Infectious Disease"/>
            <person name="Wu L."/>
            <person name="Ma J."/>
        </authorList>
    </citation>
    <scope>NUCLEOTIDE SEQUENCE [LARGE SCALE GENOMIC DNA]</scope>
    <source>
        <strain evidence="3">KCTC 42586</strain>
    </source>
</reference>
<comment type="caution">
    <text evidence="2">The sequence shown here is derived from an EMBL/GenBank/DDBJ whole genome shotgun (WGS) entry which is preliminary data.</text>
</comment>
<evidence type="ECO:0008006" key="4">
    <source>
        <dbReference type="Google" id="ProtNLM"/>
    </source>
</evidence>
<gene>
    <name evidence="2" type="ORF">ACFPQ9_38180</name>
</gene>
<evidence type="ECO:0000313" key="2">
    <source>
        <dbReference type="EMBL" id="MFC5219670.1"/>
    </source>
</evidence>
<name>A0ABW0CYV9_STRCD</name>
<proteinExistence type="predicted"/>